<protein>
    <submittedName>
        <fullName evidence="1">Uncharacterized protein</fullName>
    </submittedName>
</protein>
<accession>A0A182UB85</accession>
<keyword evidence="2" id="KW-1185">Reference proteome</keyword>
<dbReference type="VEuPathDB" id="VectorBase:AMEC017269"/>
<evidence type="ECO:0000313" key="2">
    <source>
        <dbReference type="Proteomes" id="UP000075902"/>
    </source>
</evidence>
<dbReference type="STRING" id="34690.A0A182UB85"/>
<evidence type="ECO:0000313" key="1">
    <source>
        <dbReference type="EnsemblMetazoa" id="AMEC017269-PA"/>
    </source>
</evidence>
<dbReference type="AlphaFoldDB" id="A0A182UB85"/>
<dbReference type="EnsemblMetazoa" id="AMEC017269-RA">
    <property type="protein sequence ID" value="AMEC017269-PA"/>
    <property type="gene ID" value="AMEC017269"/>
</dbReference>
<sequence length="311" mass="34930">MFRSLLATFNKCCFGSPEDTAEDEPQAHDDLTQAVPANIQVDEIIPSRAKRMREEEGDNLSVAGCVEMRNWHKDQKQKSPIMQDAAAVPEGQSIHKKLKPAEEFEMVEMQPGKVATLVTENIPMKATVAQDANAEGLPRPLFSSFWSERNINKAVEQAFLKQFLKERGLYNKHQTIEQRRRLKQLLELEQRTLLLHSEQYNARPDDDEVMSGVHSLQLTTQSNTTSRTCSIEFHAIPFPSPDPTPDTVLSSVGSRRVSSLPALAFGAMDLPPDEVTASHPTVAAATKRWERILVWKMVVQGDVPPYLETEV</sequence>
<organism evidence="1 2">
    <name type="scientific">Anopheles melas</name>
    <dbReference type="NCBI Taxonomy" id="34690"/>
    <lineage>
        <taxon>Eukaryota</taxon>
        <taxon>Metazoa</taxon>
        <taxon>Ecdysozoa</taxon>
        <taxon>Arthropoda</taxon>
        <taxon>Hexapoda</taxon>
        <taxon>Insecta</taxon>
        <taxon>Pterygota</taxon>
        <taxon>Neoptera</taxon>
        <taxon>Endopterygota</taxon>
        <taxon>Diptera</taxon>
        <taxon>Nematocera</taxon>
        <taxon>Culicoidea</taxon>
        <taxon>Culicidae</taxon>
        <taxon>Anophelinae</taxon>
        <taxon>Anopheles</taxon>
    </lineage>
</organism>
<reference evidence="2" key="1">
    <citation type="submission" date="2014-01" db="EMBL/GenBank/DDBJ databases">
        <title>The Genome Sequence of Anopheles melas CM1001059_A (V2).</title>
        <authorList>
            <consortium name="The Broad Institute Genomics Platform"/>
            <person name="Neafsey D.E."/>
            <person name="Besansky N."/>
            <person name="Howell P."/>
            <person name="Walton C."/>
            <person name="Young S.K."/>
            <person name="Zeng Q."/>
            <person name="Gargeya S."/>
            <person name="Fitzgerald M."/>
            <person name="Haas B."/>
            <person name="Abouelleil A."/>
            <person name="Allen A.W."/>
            <person name="Alvarado L."/>
            <person name="Arachchi H.M."/>
            <person name="Berlin A.M."/>
            <person name="Chapman S.B."/>
            <person name="Gainer-Dewar J."/>
            <person name="Goldberg J."/>
            <person name="Griggs A."/>
            <person name="Gujja S."/>
            <person name="Hansen M."/>
            <person name="Howarth C."/>
            <person name="Imamovic A."/>
            <person name="Ireland A."/>
            <person name="Larimer J."/>
            <person name="McCowan C."/>
            <person name="Murphy C."/>
            <person name="Pearson M."/>
            <person name="Poon T.W."/>
            <person name="Priest M."/>
            <person name="Roberts A."/>
            <person name="Saif S."/>
            <person name="Shea T."/>
            <person name="Sisk P."/>
            <person name="Sykes S."/>
            <person name="Wortman J."/>
            <person name="Nusbaum C."/>
            <person name="Birren B."/>
        </authorList>
    </citation>
    <scope>NUCLEOTIDE SEQUENCE [LARGE SCALE GENOMIC DNA]</scope>
    <source>
        <strain evidence="2">CM1001059</strain>
    </source>
</reference>
<dbReference type="Proteomes" id="UP000075902">
    <property type="component" value="Unassembled WGS sequence"/>
</dbReference>
<proteinExistence type="predicted"/>
<name>A0A182UB85_9DIPT</name>
<reference evidence="1" key="2">
    <citation type="submission" date="2020-05" db="UniProtKB">
        <authorList>
            <consortium name="EnsemblMetazoa"/>
        </authorList>
    </citation>
    <scope>IDENTIFICATION</scope>
    <source>
        <strain evidence="1">CM1001059</strain>
    </source>
</reference>